<sequence>MSQVRLEVADYVAVVTIDNPPVNAQNMDLVDEIIATFDTFNDRDDVRVVVLTGEGKCFSAGADLRNRPDLSAPGARWARNRKVREVSYCIMDNAKPTIAAVNGPALGAGLGLVASCDIIIASQNAVFGLPEVDVGLMGGGKHAERILPHSLVRRMMLTGYRAPAEELYRRGIIEACLPPEELMPYAMDMARNIAAKSPLATRLAKDSMRTIENMTLRDGYIYEQGNTAKLATSHDAAEAVAAFVEKRPPVFQGR</sequence>
<organism evidence="3 4">
    <name type="scientific">Blastomonas natatoria</name>
    <dbReference type="NCBI Taxonomy" id="34015"/>
    <lineage>
        <taxon>Bacteria</taxon>
        <taxon>Pseudomonadati</taxon>
        <taxon>Pseudomonadota</taxon>
        <taxon>Alphaproteobacteria</taxon>
        <taxon>Sphingomonadales</taxon>
        <taxon>Sphingomonadaceae</taxon>
        <taxon>Blastomonas</taxon>
    </lineage>
</organism>
<accession>A0A2V3V996</accession>
<reference evidence="3 4" key="1">
    <citation type="submission" date="2018-05" db="EMBL/GenBank/DDBJ databases">
        <title>Genomic Encyclopedia of Type Strains, Phase IV (KMG-IV): sequencing the most valuable type-strain genomes for metagenomic binning, comparative biology and taxonomic classification.</title>
        <authorList>
            <person name="Goeker M."/>
        </authorList>
    </citation>
    <scope>NUCLEOTIDE SEQUENCE [LARGE SCALE GENOMIC DNA]</scope>
    <source>
        <strain evidence="3 4">DSM 3183</strain>
    </source>
</reference>
<keyword evidence="4" id="KW-1185">Reference proteome</keyword>
<dbReference type="GO" id="GO:0016829">
    <property type="term" value="F:lyase activity"/>
    <property type="evidence" value="ECO:0007669"/>
    <property type="project" value="UniProtKB-KW"/>
</dbReference>
<dbReference type="Proteomes" id="UP000248014">
    <property type="component" value="Unassembled WGS sequence"/>
</dbReference>
<dbReference type="EMBL" id="QJJM01000002">
    <property type="protein sequence ID" value="PXW78353.1"/>
    <property type="molecule type" value="Genomic_DNA"/>
</dbReference>
<dbReference type="GO" id="GO:0006635">
    <property type="term" value="P:fatty acid beta-oxidation"/>
    <property type="evidence" value="ECO:0007669"/>
    <property type="project" value="TreeGrafter"/>
</dbReference>
<dbReference type="OrthoDB" id="5730382at2"/>
<dbReference type="PANTHER" id="PTHR11941">
    <property type="entry name" value="ENOYL-COA HYDRATASE-RELATED"/>
    <property type="match status" value="1"/>
</dbReference>
<evidence type="ECO:0000313" key="4">
    <source>
        <dbReference type="Proteomes" id="UP000248014"/>
    </source>
</evidence>
<protein>
    <submittedName>
        <fullName evidence="3">Short chain enoyl-CoA hydratase</fullName>
    </submittedName>
</protein>
<dbReference type="Pfam" id="PF00378">
    <property type="entry name" value="ECH_1"/>
    <property type="match status" value="1"/>
</dbReference>
<dbReference type="RefSeq" id="WP_110297466.1">
    <property type="nucleotide sequence ID" value="NZ_QJJM01000002.1"/>
</dbReference>
<evidence type="ECO:0000256" key="1">
    <source>
        <dbReference type="ARBA" id="ARBA00005254"/>
    </source>
</evidence>
<dbReference type="CDD" id="cd06558">
    <property type="entry name" value="crotonase-like"/>
    <property type="match status" value="1"/>
</dbReference>
<dbReference type="Gene3D" id="3.90.226.10">
    <property type="entry name" value="2-enoyl-CoA Hydratase, Chain A, domain 1"/>
    <property type="match status" value="1"/>
</dbReference>
<gene>
    <name evidence="3" type="ORF">C7451_10223</name>
</gene>
<name>A0A2V3V996_9SPHN</name>
<dbReference type="AlphaFoldDB" id="A0A2V3V996"/>
<comment type="caution">
    <text evidence="3">The sequence shown here is derived from an EMBL/GenBank/DDBJ whole genome shotgun (WGS) entry which is preliminary data.</text>
</comment>
<dbReference type="SUPFAM" id="SSF52096">
    <property type="entry name" value="ClpP/crotonase"/>
    <property type="match status" value="1"/>
</dbReference>
<dbReference type="InterPro" id="IPR001753">
    <property type="entry name" value="Enoyl-CoA_hydra/iso"/>
</dbReference>
<dbReference type="InterPro" id="IPR029045">
    <property type="entry name" value="ClpP/crotonase-like_dom_sf"/>
</dbReference>
<comment type="similarity">
    <text evidence="1">Belongs to the enoyl-CoA hydratase/isomerase family.</text>
</comment>
<evidence type="ECO:0000313" key="3">
    <source>
        <dbReference type="EMBL" id="PXW78353.1"/>
    </source>
</evidence>
<dbReference type="PANTHER" id="PTHR11941:SF54">
    <property type="entry name" value="ENOYL-COA HYDRATASE, MITOCHONDRIAL"/>
    <property type="match status" value="1"/>
</dbReference>
<keyword evidence="2" id="KW-0456">Lyase</keyword>
<proteinExistence type="inferred from homology"/>
<evidence type="ECO:0000256" key="2">
    <source>
        <dbReference type="ARBA" id="ARBA00023239"/>
    </source>
</evidence>
<dbReference type="InterPro" id="IPR014748">
    <property type="entry name" value="Enoyl-CoA_hydra_C"/>
</dbReference>
<dbReference type="NCBIfam" id="NF005073">
    <property type="entry name" value="PRK06495.1"/>
    <property type="match status" value="1"/>
</dbReference>
<dbReference type="Gene3D" id="1.10.12.10">
    <property type="entry name" value="Lyase 2-enoyl-coa Hydratase, Chain A, domain 2"/>
    <property type="match status" value="1"/>
</dbReference>